<evidence type="ECO:0000256" key="8">
    <source>
        <dbReference type="ARBA" id="ARBA00022848"/>
    </source>
</evidence>
<dbReference type="InterPro" id="IPR017972">
    <property type="entry name" value="Cyt_P450_CS"/>
</dbReference>
<keyword evidence="7" id="KW-0256">Endoplasmic reticulum</keyword>
<evidence type="ECO:0000256" key="3">
    <source>
        <dbReference type="ARBA" id="ARBA00004406"/>
    </source>
</evidence>
<dbReference type="InterPro" id="IPR001128">
    <property type="entry name" value="Cyt_P450"/>
</dbReference>
<keyword evidence="8" id="KW-0492">Microsome</keyword>
<comment type="caution">
    <text evidence="15">The sequence shown here is derived from an EMBL/GenBank/DDBJ whole genome shotgun (WGS) entry which is preliminary data.</text>
</comment>
<proteinExistence type="inferred from homology"/>
<name>A0A8K0D4Z5_IGNLU</name>
<keyword evidence="12" id="KW-0472">Membrane</keyword>
<evidence type="ECO:0000256" key="2">
    <source>
        <dbReference type="ARBA" id="ARBA00004174"/>
    </source>
</evidence>
<dbReference type="GO" id="GO:0005789">
    <property type="term" value="C:endoplasmic reticulum membrane"/>
    <property type="evidence" value="ECO:0007669"/>
    <property type="project" value="UniProtKB-SubCell"/>
</dbReference>
<evidence type="ECO:0000256" key="11">
    <source>
        <dbReference type="ARBA" id="ARBA00023033"/>
    </source>
</evidence>
<dbReference type="GO" id="GO:0016705">
    <property type="term" value="F:oxidoreductase activity, acting on paired donors, with incorporation or reduction of molecular oxygen"/>
    <property type="evidence" value="ECO:0007669"/>
    <property type="project" value="InterPro"/>
</dbReference>
<keyword evidence="16" id="KW-1185">Reference proteome</keyword>
<evidence type="ECO:0000256" key="4">
    <source>
        <dbReference type="ARBA" id="ARBA00010617"/>
    </source>
</evidence>
<evidence type="ECO:0000256" key="13">
    <source>
        <dbReference type="PIRSR" id="PIRSR602401-1"/>
    </source>
</evidence>
<accession>A0A8K0D4Z5</accession>
<dbReference type="CDD" id="cd11056">
    <property type="entry name" value="CYP6-like"/>
    <property type="match status" value="1"/>
</dbReference>
<keyword evidence="6 13" id="KW-0479">Metal-binding</keyword>
<dbReference type="AlphaFoldDB" id="A0A8K0D4Z5"/>
<dbReference type="FunFam" id="1.10.630.10:FF:000042">
    <property type="entry name" value="Cytochrome P450"/>
    <property type="match status" value="1"/>
</dbReference>
<dbReference type="EMBL" id="VTPC01004469">
    <property type="protein sequence ID" value="KAF2897107.1"/>
    <property type="molecule type" value="Genomic_DNA"/>
</dbReference>
<dbReference type="Pfam" id="PF00067">
    <property type="entry name" value="p450"/>
    <property type="match status" value="1"/>
</dbReference>
<evidence type="ECO:0000313" key="16">
    <source>
        <dbReference type="Proteomes" id="UP000801492"/>
    </source>
</evidence>
<evidence type="ECO:0000256" key="10">
    <source>
        <dbReference type="ARBA" id="ARBA00023004"/>
    </source>
</evidence>
<evidence type="ECO:0000256" key="6">
    <source>
        <dbReference type="ARBA" id="ARBA00022723"/>
    </source>
</evidence>
<keyword evidence="10 13" id="KW-0408">Iron</keyword>
<evidence type="ECO:0000256" key="1">
    <source>
        <dbReference type="ARBA" id="ARBA00001971"/>
    </source>
</evidence>
<comment type="subcellular location">
    <subcellularLocation>
        <location evidence="3">Endoplasmic reticulum membrane</location>
        <topology evidence="3">Peripheral membrane protein</topology>
    </subcellularLocation>
    <subcellularLocation>
        <location evidence="2">Microsome membrane</location>
        <topology evidence="2">Peripheral membrane protein</topology>
    </subcellularLocation>
</comment>
<evidence type="ECO:0000256" key="14">
    <source>
        <dbReference type="RuleBase" id="RU000461"/>
    </source>
</evidence>
<dbReference type="PANTHER" id="PTHR24292:SF54">
    <property type="entry name" value="CYP9F3-RELATED"/>
    <property type="match status" value="1"/>
</dbReference>
<evidence type="ECO:0000256" key="9">
    <source>
        <dbReference type="ARBA" id="ARBA00023002"/>
    </source>
</evidence>
<protein>
    <recommendedName>
        <fullName evidence="17">Cytochrome P450</fullName>
    </recommendedName>
</protein>
<dbReference type="GO" id="GO:0020037">
    <property type="term" value="F:heme binding"/>
    <property type="evidence" value="ECO:0007669"/>
    <property type="project" value="InterPro"/>
</dbReference>
<dbReference type="PRINTS" id="PR00385">
    <property type="entry name" value="P450"/>
</dbReference>
<dbReference type="PRINTS" id="PR00463">
    <property type="entry name" value="EP450I"/>
</dbReference>
<keyword evidence="5 13" id="KW-0349">Heme</keyword>
<dbReference type="GO" id="GO:0005506">
    <property type="term" value="F:iron ion binding"/>
    <property type="evidence" value="ECO:0007669"/>
    <property type="project" value="InterPro"/>
</dbReference>
<organism evidence="15 16">
    <name type="scientific">Ignelater luminosus</name>
    <name type="common">Cucubano</name>
    <name type="synonym">Pyrophorus luminosus</name>
    <dbReference type="NCBI Taxonomy" id="2038154"/>
    <lineage>
        <taxon>Eukaryota</taxon>
        <taxon>Metazoa</taxon>
        <taxon>Ecdysozoa</taxon>
        <taxon>Arthropoda</taxon>
        <taxon>Hexapoda</taxon>
        <taxon>Insecta</taxon>
        <taxon>Pterygota</taxon>
        <taxon>Neoptera</taxon>
        <taxon>Endopterygota</taxon>
        <taxon>Coleoptera</taxon>
        <taxon>Polyphaga</taxon>
        <taxon>Elateriformia</taxon>
        <taxon>Elateroidea</taxon>
        <taxon>Elateridae</taxon>
        <taxon>Agrypninae</taxon>
        <taxon>Pyrophorini</taxon>
        <taxon>Ignelater</taxon>
    </lineage>
</organism>
<dbReference type="InterPro" id="IPR002401">
    <property type="entry name" value="Cyt_P450_E_grp-I"/>
</dbReference>
<evidence type="ECO:0008006" key="17">
    <source>
        <dbReference type="Google" id="ProtNLM"/>
    </source>
</evidence>
<gene>
    <name evidence="15" type="ORF">ILUMI_09067</name>
</gene>
<evidence type="ECO:0000256" key="12">
    <source>
        <dbReference type="ARBA" id="ARBA00023136"/>
    </source>
</evidence>
<dbReference type="Proteomes" id="UP000801492">
    <property type="component" value="Unassembled WGS sequence"/>
</dbReference>
<dbReference type="InterPro" id="IPR036396">
    <property type="entry name" value="Cyt_P450_sf"/>
</dbReference>
<evidence type="ECO:0000313" key="15">
    <source>
        <dbReference type="EMBL" id="KAF2897107.1"/>
    </source>
</evidence>
<evidence type="ECO:0000256" key="7">
    <source>
        <dbReference type="ARBA" id="ARBA00022824"/>
    </source>
</evidence>
<feature type="binding site" description="axial binding residue" evidence="13">
    <location>
        <position position="453"/>
    </location>
    <ligand>
        <name>heme</name>
        <dbReference type="ChEBI" id="CHEBI:30413"/>
    </ligand>
    <ligandPart>
        <name>Fe</name>
        <dbReference type="ChEBI" id="CHEBI:18248"/>
    </ligandPart>
</feature>
<keyword evidence="11 14" id="KW-0503">Monooxygenase</keyword>
<dbReference type="InterPro" id="IPR050476">
    <property type="entry name" value="Insect_CytP450_Detox"/>
</dbReference>
<dbReference type="GO" id="GO:0004497">
    <property type="term" value="F:monooxygenase activity"/>
    <property type="evidence" value="ECO:0007669"/>
    <property type="project" value="UniProtKB-KW"/>
</dbReference>
<dbReference type="OrthoDB" id="2789670at2759"/>
<dbReference type="PANTHER" id="PTHR24292">
    <property type="entry name" value="CYTOCHROME P450"/>
    <property type="match status" value="1"/>
</dbReference>
<comment type="similarity">
    <text evidence="4 14">Belongs to the cytochrome P450 family.</text>
</comment>
<dbReference type="PROSITE" id="PS00086">
    <property type="entry name" value="CYTOCHROME_P450"/>
    <property type="match status" value="1"/>
</dbReference>
<evidence type="ECO:0000256" key="5">
    <source>
        <dbReference type="ARBA" id="ARBA00022617"/>
    </source>
</evidence>
<sequence>MFWILLSTGLVLFIHFILIKPFTRWSKRDIPQSSVWFFWKRILKGFVNGKTFAEQFQDLYNNYTNQRYVGIYQFHMPSLLLLDPELIKQITVKDFDHFVDHNQLIVEEPLWKKNLVALKGEQWREMRTTLSPSFTSSKMKMMFGLMCECAQQFVDHFLKKGEETITLEMKETFSRYTNDVIASVGFGIKCDSLKDPENEFYVKGRSAINFVGIKFILIAFFPRIANLFNLTIFSEEVSYFFRKVVKDTLEHREREGTVRLDMMHLLIQARKGKLKDEGSNVEFSAEEAERYSKLTDEDITAQALVFFLAGFESVASGMSFLAYELALNPDIQKQLQEEIDETINSQGSVTYDSLMKMKYLDMVLSESLRKWPITVVTDRLCVKPYTIEPTQPGEKPIHIKEGDLMAIPIYAMQRDPRFYPDPDRFNPERFSPENKSSINPYTYLTFGIGPRSCIGNRFAILEIKTLIFYVLSKFDIVTVDKTAIPLQIGNNVVNLTAKGGFWLGLKPRVSA</sequence>
<dbReference type="Gene3D" id="1.10.630.10">
    <property type="entry name" value="Cytochrome P450"/>
    <property type="match status" value="1"/>
</dbReference>
<reference evidence="15" key="1">
    <citation type="submission" date="2019-08" db="EMBL/GenBank/DDBJ databases">
        <title>The genome of the North American firefly Photinus pyralis.</title>
        <authorList>
            <consortium name="Photinus pyralis genome working group"/>
            <person name="Fallon T.R."/>
            <person name="Sander Lower S.E."/>
            <person name="Weng J.-K."/>
        </authorList>
    </citation>
    <scope>NUCLEOTIDE SEQUENCE</scope>
    <source>
        <strain evidence="15">TRF0915ILg1</strain>
        <tissue evidence="15">Whole body</tissue>
    </source>
</reference>
<keyword evidence="9 14" id="KW-0560">Oxidoreductase</keyword>
<dbReference type="SUPFAM" id="SSF48264">
    <property type="entry name" value="Cytochrome P450"/>
    <property type="match status" value="1"/>
</dbReference>
<comment type="cofactor">
    <cofactor evidence="1 13">
        <name>heme</name>
        <dbReference type="ChEBI" id="CHEBI:30413"/>
    </cofactor>
</comment>